<dbReference type="VEuPathDB" id="FungiDB:AJ78_05041"/>
<feature type="region of interest" description="Disordered" evidence="1">
    <location>
        <begin position="332"/>
        <end position="396"/>
    </location>
</feature>
<accession>A0A1J9QFC9</accession>
<feature type="region of interest" description="Disordered" evidence="1">
    <location>
        <begin position="510"/>
        <end position="560"/>
    </location>
</feature>
<dbReference type="STRING" id="1447872.A0A1J9QFC9"/>
<feature type="compositionally biased region" description="Acidic residues" evidence="1">
    <location>
        <begin position="415"/>
        <end position="424"/>
    </location>
</feature>
<dbReference type="AlphaFoldDB" id="A0A1J9QFC9"/>
<proteinExistence type="predicted"/>
<evidence type="ECO:0000313" key="2">
    <source>
        <dbReference type="EMBL" id="OJD14644.1"/>
    </source>
</evidence>
<feature type="compositionally biased region" description="Basic and acidic residues" evidence="1">
    <location>
        <begin position="514"/>
        <end position="534"/>
    </location>
</feature>
<gene>
    <name evidence="2" type="ORF">AJ78_05041</name>
</gene>
<feature type="compositionally biased region" description="Basic and acidic residues" evidence="1">
    <location>
        <begin position="385"/>
        <end position="394"/>
    </location>
</feature>
<feature type="compositionally biased region" description="Basic and acidic residues" evidence="1">
    <location>
        <begin position="15"/>
        <end position="24"/>
    </location>
</feature>
<keyword evidence="3" id="KW-1185">Reference proteome</keyword>
<dbReference type="EMBL" id="LGRN01000207">
    <property type="protein sequence ID" value="OJD14644.1"/>
    <property type="molecule type" value="Genomic_DNA"/>
</dbReference>
<dbReference type="OrthoDB" id="73788at2759"/>
<feature type="region of interest" description="Disordered" evidence="1">
    <location>
        <begin position="415"/>
        <end position="466"/>
    </location>
</feature>
<feature type="region of interest" description="Disordered" evidence="1">
    <location>
        <begin position="86"/>
        <end position="211"/>
    </location>
</feature>
<name>A0A1J9QFC9_9EURO</name>
<sequence>MPPLKNILKNPTQPDKLDKPDKRVQPRTTTSKTINRRTIRSEARRTLPLNKSGANRQRQRRLALGGNTRSQKTLTQIDFVKRAQAFLAGDDEDEDDAPDLGYIGEEKWDGDGDVPVRSSKRRKRDGNGKGRSTPNEGGSRIARGGRAHGMDGEDDDKTLTQMGYVIKPSSWYHSGRTKQPNTELDNGRSGARLETIGEEPEAEMGDTLQETPIHCDNQVARRSRKRKPPEGNAECHPLQSEICSSIQCGGEMLAAAPVTPRKPIRLAIPSSQSPDSPDLMPFPWSLKQSPVRFPLAPVSENLASKNSLSPVLKNEHKTPVLVSQVAQYEIPESSFNSSGTGSPARSCANESAVGLEITPSTSPPLLEGDSNKTLSTSSHSLPKQVGHEAQEAKSVDYGTIVHGATKFNKSVIYETDAESEDEEFHDPRSINDDGDDNLNELPVQRRTSDQETCDDLPGTTLGSEPSMLYYRKPMSLAFDPSSELDNIGTQKLAELFPDLEAETLECEIPPLSAPHKEHEAEQDKADDAPTRRPGEASYMDFVPDSSPRRQSDTAPEHITSPLLSASVVLVASSQQSDMKNAEPECTDHIDSQSDCQGLVTTSQLLTDSMMESVPGPPMWMSSQYLSQEEEELREEGG</sequence>
<evidence type="ECO:0000313" key="3">
    <source>
        <dbReference type="Proteomes" id="UP000182235"/>
    </source>
</evidence>
<feature type="region of interest" description="Disordered" evidence="1">
    <location>
        <begin position="217"/>
        <end position="236"/>
    </location>
</feature>
<feature type="compositionally biased region" description="Polar residues" evidence="1">
    <location>
        <begin position="371"/>
        <end position="381"/>
    </location>
</feature>
<reference evidence="2 3" key="1">
    <citation type="submission" date="2015-07" db="EMBL/GenBank/DDBJ databases">
        <title>Emmonsia species relationships and genome sequence.</title>
        <authorList>
            <consortium name="The Broad Institute Genomics Platform"/>
            <person name="Cuomo C.A."/>
            <person name="Munoz J.F."/>
            <person name="Imamovic A."/>
            <person name="Priest M.E."/>
            <person name="Young S."/>
            <person name="Clay O.K."/>
            <person name="McEwen J.G."/>
        </authorList>
    </citation>
    <scope>NUCLEOTIDE SEQUENCE [LARGE SCALE GENOMIC DNA]</scope>
    <source>
        <strain evidence="2 3">UAMH 9510</strain>
    </source>
</reference>
<feature type="compositionally biased region" description="Basic and acidic residues" evidence="1">
    <location>
        <begin position="546"/>
        <end position="555"/>
    </location>
</feature>
<feature type="compositionally biased region" description="Polar residues" evidence="1">
    <location>
        <begin position="333"/>
        <end position="343"/>
    </location>
</feature>
<protein>
    <submittedName>
        <fullName evidence="2">Uncharacterized protein</fullName>
    </submittedName>
</protein>
<evidence type="ECO:0000256" key="1">
    <source>
        <dbReference type="SAM" id="MobiDB-lite"/>
    </source>
</evidence>
<dbReference type="Proteomes" id="UP000182235">
    <property type="component" value="Unassembled WGS sequence"/>
</dbReference>
<feature type="region of interest" description="Disordered" evidence="1">
    <location>
        <begin position="1"/>
        <end position="71"/>
    </location>
</feature>
<feature type="compositionally biased region" description="Acidic residues" evidence="1">
    <location>
        <begin position="89"/>
        <end position="98"/>
    </location>
</feature>
<organism evidence="2 3">
    <name type="scientific">Emergomyces pasteurianus Ep9510</name>
    <dbReference type="NCBI Taxonomy" id="1447872"/>
    <lineage>
        <taxon>Eukaryota</taxon>
        <taxon>Fungi</taxon>
        <taxon>Dikarya</taxon>
        <taxon>Ascomycota</taxon>
        <taxon>Pezizomycotina</taxon>
        <taxon>Eurotiomycetes</taxon>
        <taxon>Eurotiomycetidae</taxon>
        <taxon>Onygenales</taxon>
        <taxon>Ajellomycetaceae</taxon>
        <taxon>Emergomyces</taxon>
    </lineage>
</organism>
<comment type="caution">
    <text evidence="2">The sequence shown here is derived from an EMBL/GenBank/DDBJ whole genome shotgun (WGS) entry which is preliminary data.</text>
</comment>